<comment type="similarity">
    <text evidence="8">Belongs to the exbB/tolQ family.</text>
</comment>
<evidence type="ECO:0000313" key="11">
    <source>
        <dbReference type="EMBL" id="AEK59532.1"/>
    </source>
</evidence>
<proteinExistence type="inferred from homology"/>
<dbReference type="GO" id="GO:0005886">
    <property type="term" value="C:plasma membrane"/>
    <property type="evidence" value="ECO:0007669"/>
    <property type="project" value="UniProtKB-SubCell"/>
</dbReference>
<accession>F9ZUI5</accession>
<feature type="transmembrane region" description="Helical" evidence="9">
    <location>
        <begin position="52"/>
        <end position="74"/>
    </location>
</feature>
<dbReference type="InterPro" id="IPR050790">
    <property type="entry name" value="ExbB/TolQ_transport"/>
</dbReference>
<feature type="transmembrane region" description="Helical" evidence="9">
    <location>
        <begin position="156"/>
        <end position="182"/>
    </location>
</feature>
<dbReference type="PANTHER" id="PTHR30625">
    <property type="entry name" value="PROTEIN TOLQ"/>
    <property type="match status" value="1"/>
</dbReference>
<feature type="transmembrane region" description="Helical" evidence="9">
    <location>
        <begin position="202"/>
        <end position="223"/>
    </location>
</feature>
<feature type="domain" description="MotA/TolQ/ExbB proton channel" evidence="10">
    <location>
        <begin position="129"/>
        <end position="235"/>
    </location>
</feature>
<evidence type="ECO:0000256" key="8">
    <source>
        <dbReference type="RuleBase" id="RU004057"/>
    </source>
</evidence>
<dbReference type="Pfam" id="PF01618">
    <property type="entry name" value="MotA_ExbB"/>
    <property type="match status" value="1"/>
</dbReference>
<dbReference type="EMBL" id="CP002574">
    <property type="protein sequence ID" value="AEK59532.1"/>
    <property type="molecule type" value="Genomic_DNA"/>
</dbReference>
<keyword evidence="12" id="KW-1185">Reference proteome</keyword>
<evidence type="ECO:0000256" key="6">
    <source>
        <dbReference type="ARBA" id="ARBA00022989"/>
    </source>
</evidence>
<evidence type="ECO:0000256" key="2">
    <source>
        <dbReference type="ARBA" id="ARBA00022448"/>
    </source>
</evidence>
<keyword evidence="2 8" id="KW-0813">Transport</keyword>
<evidence type="ECO:0000259" key="10">
    <source>
        <dbReference type="Pfam" id="PF01618"/>
    </source>
</evidence>
<sequence>MQLFVKMSLDAFCKGWYGICLVLGDAVYRAALNEDLSMSLAYIIHLANYSDGVLYLLMILLAVELAVIFDRFWFLRTAMAKGRKVLWMVSNRGKLRRPDLEEIATLAKGLPEESLIGVALRHFNLVHHYGTARGEAFANRLDEAIFLTTPSLDKRLWILDTIVTLAPLLGLFGTILGMFHAFSILAAPGHNPASVTGGVADALIATACGLFIAMIGLLSFNAFNNAIDKTIFQLESLKVVLMNRLDGAPVVLDEPAGGVSRREALGQVASQA</sequence>
<keyword evidence="7 9" id="KW-0472">Membrane</keyword>
<dbReference type="InterPro" id="IPR002898">
    <property type="entry name" value="MotA_ExbB_proton_chnl"/>
</dbReference>
<name>F9ZUI5_ACICS</name>
<keyword evidence="5 8" id="KW-0653">Protein transport</keyword>
<evidence type="ECO:0000256" key="4">
    <source>
        <dbReference type="ARBA" id="ARBA00022692"/>
    </source>
</evidence>
<evidence type="ECO:0000256" key="7">
    <source>
        <dbReference type="ARBA" id="ARBA00023136"/>
    </source>
</evidence>
<keyword evidence="4 9" id="KW-0812">Transmembrane</keyword>
<keyword evidence="11" id="KW-0614">Plasmid</keyword>
<dbReference type="PANTHER" id="PTHR30625:SF15">
    <property type="entry name" value="BIOPOLYMER TRANSPORT PROTEIN EXBB"/>
    <property type="match status" value="1"/>
</dbReference>
<dbReference type="KEGG" id="acu:Atc_m001"/>
<dbReference type="AlphaFoldDB" id="F9ZUI5"/>
<dbReference type="Proteomes" id="UP000006135">
    <property type="component" value="Plasmid megaplasmid"/>
</dbReference>
<comment type="subcellular location">
    <subcellularLocation>
        <location evidence="1">Cell membrane</location>
        <topology evidence="1">Multi-pass membrane protein</topology>
    </subcellularLocation>
    <subcellularLocation>
        <location evidence="8">Membrane</location>
        <topology evidence="8">Multi-pass membrane protein</topology>
    </subcellularLocation>
</comment>
<feature type="transmembrane region" description="Helical" evidence="9">
    <location>
        <begin position="12"/>
        <end position="32"/>
    </location>
</feature>
<keyword evidence="6 9" id="KW-1133">Transmembrane helix</keyword>
<evidence type="ECO:0000256" key="9">
    <source>
        <dbReference type="SAM" id="Phobius"/>
    </source>
</evidence>
<evidence type="ECO:0000256" key="3">
    <source>
        <dbReference type="ARBA" id="ARBA00022475"/>
    </source>
</evidence>
<dbReference type="GO" id="GO:0017038">
    <property type="term" value="P:protein import"/>
    <property type="evidence" value="ECO:0007669"/>
    <property type="project" value="TreeGrafter"/>
</dbReference>
<geneLocation type="plasmid" evidence="11 12">
    <name>megaplasmid</name>
</geneLocation>
<evidence type="ECO:0000256" key="5">
    <source>
        <dbReference type="ARBA" id="ARBA00022927"/>
    </source>
</evidence>
<gene>
    <name evidence="11" type="ordered locus">Atc_m001</name>
</gene>
<protein>
    <submittedName>
        <fullName evidence="11">MotA/TolQ/ExbB proton channel</fullName>
    </submittedName>
</protein>
<organism evidence="11 12">
    <name type="scientific">Acidithiobacillus caldus (strain SM-1)</name>
    <dbReference type="NCBI Taxonomy" id="990288"/>
    <lineage>
        <taxon>Bacteria</taxon>
        <taxon>Pseudomonadati</taxon>
        <taxon>Pseudomonadota</taxon>
        <taxon>Acidithiobacillia</taxon>
        <taxon>Acidithiobacillales</taxon>
        <taxon>Acidithiobacillaceae</taxon>
        <taxon>Acidithiobacillus</taxon>
    </lineage>
</organism>
<evidence type="ECO:0000256" key="1">
    <source>
        <dbReference type="ARBA" id="ARBA00004651"/>
    </source>
</evidence>
<keyword evidence="3" id="KW-1003">Cell membrane</keyword>
<reference evidence="11 12" key="1">
    <citation type="journal article" date="2011" name="J. Genet. Genomics">
        <title>Unraveling the Acidithiobacillus caldus complete genome and its central metabolisms for carbon assimilation.</title>
        <authorList>
            <person name="You X.Y."/>
            <person name="Guo X."/>
            <person name="Zheng H.J."/>
            <person name="Zhang M.J."/>
            <person name="Liu L.J."/>
            <person name="Zhu Y.Q."/>
            <person name="Zhu B."/>
            <person name="Wang S.Y."/>
            <person name="Zhao G.P."/>
            <person name="Poetsch A."/>
            <person name="Jiang C.Y."/>
            <person name="Liu S.J."/>
        </authorList>
    </citation>
    <scope>NUCLEOTIDE SEQUENCE [LARGE SCALE GENOMIC DNA]</scope>
    <source>
        <strain evidence="11 12">SM-1</strain>
        <plasmid evidence="12">Plasmid megaplasmid</plasmid>
    </source>
</reference>
<dbReference type="HOGENOM" id="CLU_053325_4_4_6"/>
<evidence type="ECO:0000313" key="12">
    <source>
        <dbReference type="Proteomes" id="UP000006135"/>
    </source>
</evidence>